<feature type="compositionally biased region" description="Low complexity" evidence="1">
    <location>
        <begin position="281"/>
        <end position="294"/>
    </location>
</feature>
<dbReference type="SUPFAM" id="SSF110997">
    <property type="entry name" value="Sporulation related repeat"/>
    <property type="match status" value="1"/>
</dbReference>
<name>A0ABU1ZGW8_9BURK</name>
<accession>A0ABU1ZGW8</accession>
<feature type="transmembrane region" description="Helical" evidence="2">
    <location>
        <begin position="71"/>
        <end position="93"/>
    </location>
</feature>
<reference evidence="4 5" key="1">
    <citation type="submission" date="2023-07" db="EMBL/GenBank/DDBJ databases">
        <title>Sorghum-associated microbial communities from plants grown in Nebraska, USA.</title>
        <authorList>
            <person name="Schachtman D."/>
        </authorList>
    </citation>
    <scope>NUCLEOTIDE SEQUENCE [LARGE SCALE GENOMIC DNA]</scope>
    <source>
        <strain evidence="4 5">BE308</strain>
    </source>
</reference>
<feature type="region of interest" description="Disordered" evidence="1">
    <location>
        <begin position="253"/>
        <end position="316"/>
    </location>
</feature>
<sequence>MATAPTTALDNTDEHSTTALYRAAIGDVNSAYYLPLFTRFEAADRAGLSWNWSAALYTLNWLAFRQLWHAALLYSGCVVALALSVFGIGRLVFQFSEGMQWGLLATLLVIAVAVPGLGGNALLHNATRKRMQAALAASATVPEACTLLARQASTRRRLIVLAVLNLLIAGTAAYSWTHFSGFEPLPGYADKATDKLADARNLAVGRATDATAPAASAPASSVAPPAALPASAPASAAVATPAIAASAPKPVASAPVAAPMPTPAPTKAVATKPAEVKPAEVKPAAAPKPAASRPVRAKAKPAAPPPAATEALTPSPRAAPSGRFIVNVGIFADENNARNAFTRLMDADLPANSKAFRALRGPRTRVWVGPFETQTEADIAAEKIRTFGLDALVAPE</sequence>
<evidence type="ECO:0000256" key="2">
    <source>
        <dbReference type="SAM" id="Phobius"/>
    </source>
</evidence>
<evidence type="ECO:0000259" key="3">
    <source>
        <dbReference type="PROSITE" id="PS51724"/>
    </source>
</evidence>
<feature type="domain" description="SPOR" evidence="3">
    <location>
        <begin position="318"/>
        <end position="396"/>
    </location>
</feature>
<keyword evidence="2" id="KW-0812">Transmembrane</keyword>
<dbReference type="PROSITE" id="PS51724">
    <property type="entry name" value="SPOR"/>
    <property type="match status" value="1"/>
</dbReference>
<comment type="caution">
    <text evidence="4">The sequence shown here is derived from an EMBL/GenBank/DDBJ whole genome shotgun (WGS) entry which is preliminary data.</text>
</comment>
<keyword evidence="4" id="KW-0131">Cell cycle</keyword>
<keyword evidence="4" id="KW-0132">Cell division</keyword>
<gene>
    <name evidence="4" type="ORF">J2X15_000058</name>
</gene>
<keyword evidence="2" id="KW-0472">Membrane</keyword>
<dbReference type="RefSeq" id="WP_310338242.1">
    <property type="nucleotide sequence ID" value="NZ_JAVDXO010000001.1"/>
</dbReference>
<feature type="transmembrane region" description="Helical" evidence="2">
    <location>
        <begin position="158"/>
        <end position="176"/>
    </location>
</feature>
<protein>
    <submittedName>
        <fullName evidence="4">Cell division septation protein DedD</fullName>
    </submittedName>
</protein>
<dbReference type="InterPro" id="IPR007730">
    <property type="entry name" value="SPOR-like_dom"/>
</dbReference>
<dbReference type="Pfam" id="PF05036">
    <property type="entry name" value="SPOR"/>
    <property type="match status" value="1"/>
</dbReference>
<dbReference type="InterPro" id="IPR036680">
    <property type="entry name" value="SPOR-like_sf"/>
</dbReference>
<organism evidence="4 5">
    <name type="scientific">Rhodoferax saidenbachensis</name>
    <dbReference type="NCBI Taxonomy" id="1484693"/>
    <lineage>
        <taxon>Bacteria</taxon>
        <taxon>Pseudomonadati</taxon>
        <taxon>Pseudomonadota</taxon>
        <taxon>Betaproteobacteria</taxon>
        <taxon>Burkholderiales</taxon>
        <taxon>Comamonadaceae</taxon>
        <taxon>Rhodoferax</taxon>
    </lineage>
</organism>
<dbReference type="Gene3D" id="3.30.70.1070">
    <property type="entry name" value="Sporulation related repeat"/>
    <property type="match status" value="1"/>
</dbReference>
<dbReference type="EMBL" id="JAVDXO010000001">
    <property type="protein sequence ID" value="MDR7304792.1"/>
    <property type="molecule type" value="Genomic_DNA"/>
</dbReference>
<evidence type="ECO:0000313" key="5">
    <source>
        <dbReference type="Proteomes" id="UP001268089"/>
    </source>
</evidence>
<evidence type="ECO:0000256" key="1">
    <source>
        <dbReference type="SAM" id="MobiDB-lite"/>
    </source>
</evidence>
<keyword evidence="2" id="KW-1133">Transmembrane helix</keyword>
<keyword evidence="5" id="KW-1185">Reference proteome</keyword>
<dbReference type="GO" id="GO:0051301">
    <property type="term" value="P:cell division"/>
    <property type="evidence" value="ECO:0007669"/>
    <property type="project" value="UniProtKB-KW"/>
</dbReference>
<proteinExistence type="predicted"/>
<dbReference type="Proteomes" id="UP001268089">
    <property type="component" value="Unassembled WGS sequence"/>
</dbReference>
<evidence type="ECO:0000313" key="4">
    <source>
        <dbReference type="EMBL" id="MDR7304792.1"/>
    </source>
</evidence>
<feature type="transmembrane region" description="Helical" evidence="2">
    <location>
        <begin position="99"/>
        <end position="123"/>
    </location>
</feature>